<dbReference type="AlphaFoldDB" id="A0AAV4PEX9"/>
<organism evidence="2 3">
    <name type="scientific">Caerostris darwini</name>
    <dbReference type="NCBI Taxonomy" id="1538125"/>
    <lineage>
        <taxon>Eukaryota</taxon>
        <taxon>Metazoa</taxon>
        <taxon>Ecdysozoa</taxon>
        <taxon>Arthropoda</taxon>
        <taxon>Chelicerata</taxon>
        <taxon>Arachnida</taxon>
        <taxon>Araneae</taxon>
        <taxon>Araneomorphae</taxon>
        <taxon>Entelegynae</taxon>
        <taxon>Araneoidea</taxon>
        <taxon>Araneidae</taxon>
        <taxon>Caerostris</taxon>
    </lineage>
</organism>
<protein>
    <submittedName>
        <fullName evidence="2">Uncharacterized protein</fullName>
    </submittedName>
</protein>
<name>A0AAV4PEX9_9ARAC</name>
<feature type="region of interest" description="Disordered" evidence="1">
    <location>
        <begin position="385"/>
        <end position="414"/>
    </location>
</feature>
<feature type="compositionally biased region" description="Basic and acidic residues" evidence="1">
    <location>
        <begin position="86"/>
        <end position="111"/>
    </location>
</feature>
<sequence length="450" mass="51529">MKYNLPISSIVITELDKDDINEDSLPKTIDQLLEITDNLIDLAPDGEIVVQKLQIPGEPNGNLPLKTDILKPLRKYSSTLTQDLQAETKSDSNVKIEHDDGDKSTVDELSKMSENALSEGRTLNENVSLESHGLRTDSDSTHISQSHISNNKSDIPQLISKFNADKKDSFKQECNSDSTNRHEMLLKKEERNTCCPTSHPNCIKAAIQYIKKEENEIFNRSGTNTVNDLHNMSSPKFEYKDCTEDNRIKKMSMNVTQRKVQFSNQIETYVYEPKKSIHHPCVILKSPISNAELEKRNEKYRSIKLFDAIPENEFQSYAKRRRDKEISDALLENPCILETMRKVFNDGDLEEHYLQDYSDMSDISPELSRKMERWLQQSAEDGSLVLRNGDSDANHAQAGSSKRKSKPQESGFSNFRFRKAAVKAARRQSKELLEKICKKIFQPKIHKKSD</sequence>
<dbReference type="Proteomes" id="UP001054837">
    <property type="component" value="Unassembled WGS sequence"/>
</dbReference>
<feature type="compositionally biased region" description="Polar residues" evidence="1">
    <location>
        <begin position="112"/>
        <end position="123"/>
    </location>
</feature>
<proteinExistence type="predicted"/>
<gene>
    <name evidence="2" type="primary">AVEN_27184_1</name>
    <name evidence="2" type="ORF">CDAR_298941</name>
</gene>
<evidence type="ECO:0000313" key="2">
    <source>
        <dbReference type="EMBL" id="GIX94563.1"/>
    </source>
</evidence>
<dbReference type="EMBL" id="BPLQ01002622">
    <property type="protein sequence ID" value="GIX94563.1"/>
    <property type="molecule type" value="Genomic_DNA"/>
</dbReference>
<evidence type="ECO:0000313" key="3">
    <source>
        <dbReference type="Proteomes" id="UP001054837"/>
    </source>
</evidence>
<feature type="region of interest" description="Disordered" evidence="1">
    <location>
        <begin position="85"/>
        <end position="123"/>
    </location>
</feature>
<keyword evidence="3" id="KW-1185">Reference proteome</keyword>
<reference evidence="2 3" key="1">
    <citation type="submission" date="2021-06" db="EMBL/GenBank/DDBJ databases">
        <title>Caerostris darwini draft genome.</title>
        <authorList>
            <person name="Kono N."/>
            <person name="Arakawa K."/>
        </authorList>
    </citation>
    <scope>NUCLEOTIDE SEQUENCE [LARGE SCALE GENOMIC DNA]</scope>
</reference>
<comment type="caution">
    <text evidence="2">The sequence shown here is derived from an EMBL/GenBank/DDBJ whole genome shotgun (WGS) entry which is preliminary data.</text>
</comment>
<evidence type="ECO:0000256" key="1">
    <source>
        <dbReference type="SAM" id="MobiDB-lite"/>
    </source>
</evidence>
<accession>A0AAV4PEX9</accession>